<comment type="caution">
    <text evidence="2">The sequence shown here is derived from an EMBL/GenBank/DDBJ whole genome shotgun (WGS) entry which is preliminary data.</text>
</comment>
<feature type="compositionally biased region" description="Polar residues" evidence="1">
    <location>
        <begin position="1"/>
        <end position="11"/>
    </location>
</feature>
<evidence type="ECO:0000256" key="1">
    <source>
        <dbReference type="SAM" id="MobiDB-lite"/>
    </source>
</evidence>
<dbReference type="AlphaFoldDB" id="D2ZXB6"/>
<evidence type="ECO:0000313" key="3">
    <source>
        <dbReference type="Proteomes" id="UP000003344"/>
    </source>
</evidence>
<dbReference type="Proteomes" id="UP000003344">
    <property type="component" value="Unassembled WGS sequence"/>
</dbReference>
<sequence length="61" mass="6881">MALTQQNSQAKAHTDSAKPKNKGRLKPKILKMIRKMETATPNPPAVYSERILLPKQQKKVV</sequence>
<organism evidence="2 3">
    <name type="scientific">Neisseria mucosa (strain ATCC 25996 / DSM 4631 / NCTC 10774 / M26)</name>
    <dbReference type="NCBI Taxonomy" id="546266"/>
    <lineage>
        <taxon>Bacteria</taxon>
        <taxon>Pseudomonadati</taxon>
        <taxon>Pseudomonadota</taxon>
        <taxon>Betaproteobacteria</taxon>
        <taxon>Neisseriales</taxon>
        <taxon>Neisseriaceae</taxon>
        <taxon>Neisseria</taxon>
    </lineage>
</organism>
<gene>
    <name evidence="2" type="ORF">NEIMUCOT_05266</name>
</gene>
<name>D2ZXB6_NEIM2</name>
<accession>D2ZXB6</accession>
<feature type="region of interest" description="Disordered" evidence="1">
    <location>
        <begin position="1"/>
        <end position="26"/>
    </location>
</feature>
<reference evidence="2 3" key="1">
    <citation type="submission" date="2009-10" db="EMBL/GenBank/DDBJ databases">
        <authorList>
            <person name="Weinstock G."/>
            <person name="Sodergren E."/>
            <person name="Clifton S."/>
            <person name="Fulton L."/>
            <person name="Fulton B."/>
            <person name="Courtney L."/>
            <person name="Fronick C."/>
            <person name="Harrison M."/>
            <person name="Strong C."/>
            <person name="Farmer C."/>
            <person name="Delahaunty K."/>
            <person name="Markovic C."/>
            <person name="Hall O."/>
            <person name="Minx P."/>
            <person name="Tomlinson C."/>
            <person name="Mitreva M."/>
            <person name="Nelson J."/>
            <person name="Hou S."/>
            <person name="Wollam A."/>
            <person name="Pepin K.H."/>
            <person name="Johnson M."/>
            <person name="Bhonagiri V."/>
            <person name="Nash W.E."/>
            <person name="Warren W."/>
            <person name="Chinwalla A."/>
            <person name="Mardis E.R."/>
            <person name="Wilson R.K."/>
        </authorList>
    </citation>
    <scope>NUCLEOTIDE SEQUENCE [LARGE SCALE GENOMIC DNA]</scope>
    <source>
        <strain evidence="3">ATCC 25996 / DSM 4631 / NCTC 10774 / M26</strain>
    </source>
</reference>
<proteinExistence type="predicted"/>
<protein>
    <submittedName>
        <fullName evidence="2">Uncharacterized protein</fullName>
    </submittedName>
</protein>
<dbReference type="EMBL" id="ACDX02000009">
    <property type="protein sequence ID" value="EFC88319.1"/>
    <property type="molecule type" value="Genomic_DNA"/>
</dbReference>
<evidence type="ECO:0000313" key="2">
    <source>
        <dbReference type="EMBL" id="EFC88319.1"/>
    </source>
</evidence>